<feature type="domain" description="Major facilitator superfamily (MFS) profile" evidence="9">
    <location>
        <begin position="165"/>
        <end position="399"/>
    </location>
</feature>
<keyword evidence="2" id="KW-0813">Transport</keyword>
<dbReference type="GO" id="GO:0015528">
    <property type="term" value="F:lactose:proton symporter activity"/>
    <property type="evidence" value="ECO:0007669"/>
    <property type="project" value="TreeGrafter"/>
</dbReference>
<evidence type="ECO:0000256" key="8">
    <source>
        <dbReference type="SAM" id="Phobius"/>
    </source>
</evidence>
<feature type="transmembrane region" description="Helical" evidence="8">
    <location>
        <begin position="208"/>
        <end position="228"/>
    </location>
</feature>
<feature type="transmembrane region" description="Helical" evidence="8">
    <location>
        <begin position="274"/>
        <end position="297"/>
    </location>
</feature>
<organism evidence="10 11">
    <name type="scientific">Luoshenia tenuis</name>
    <dbReference type="NCBI Taxonomy" id="2763654"/>
    <lineage>
        <taxon>Bacteria</taxon>
        <taxon>Bacillati</taxon>
        <taxon>Bacillota</taxon>
        <taxon>Clostridia</taxon>
        <taxon>Christensenellales</taxon>
        <taxon>Christensenellaceae</taxon>
        <taxon>Luoshenia</taxon>
    </lineage>
</organism>
<dbReference type="PANTHER" id="PTHR23522:SF10">
    <property type="entry name" value="3-PHENYLPROPIONIC ACID TRANSPORTER-RELATED"/>
    <property type="match status" value="1"/>
</dbReference>
<feature type="transmembrane region" description="Helical" evidence="8">
    <location>
        <begin position="161"/>
        <end position="178"/>
    </location>
</feature>
<feature type="transmembrane region" description="Helical" evidence="8">
    <location>
        <begin position="99"/>
        <end position="123"/>
    </location>
</feature>
<accession>A0A926HNN2</accession>
<dbReference type="PROSITE" id="PS50850">
    <property type="entry name" value="MFS"/>
    <property type="match status" value="1"/>
</dbReference>
<feature type="transmembrane region" description="Helical" evidence="8">
    <location>
        <begin position="243"/>
        <end position="262"/>
    </location>
</feature>
<keyword evidence="5 8" id="KW-0812">Transmembrane</keyword>
<evidence type="ECO:0000313" key="10">
    <source>
        <dbReference type="EMBL" id="MBC8529326.1"/>
    </source>
</evidence>
<dbReference type="Proteomes" id="UP000654279">
    <property type="component" value="Unassembled WGS sequence"/>
</dbReference>
<keyword evidence="4" id="KW-0997">Cell inner membrane</keyword>
<feature type="transmembrane region" description="Helical" evidence="8">
    <location>
        <begin position="76"/>
        <end position="93"/>
    </location>
</feature>
<feature type="transmembrane region" description="Helical" evidence="8">
    <location>
        <begin position="41"/>
        <end position="64"/>
    </location>
</feature>
<dbReference type="InterPro" id="IPR036259">
    <property type="entry name" value="MFS_trans_sf"/>
</dbReference>
<comment type="caution">
    <text evidence="10">The sequence shown here is derived from an EMBL/GenBank/DDBJ whole genome shotgun (WGS) entry which is preliminary data.</text>
</comment>
<dbReference type="RefSeq" id="WP_249285185.1">
    <property type="nucleotide sequence ID" value="NZ_JACRSO010000003.1"/>
</dbReference>
<evidence type="ECO:0000313" key="11">
    <source>
        <dbReference type="Proteomes" id="UP000654279"/>
    </source>
</evidence>
<evidence type="ECO:0000256" key="7">
    <source>
        <dbReference type="ARBA" id="ARBA00023136"/>
    </source>
</evidence>
<feature type="transmembrane region" description="Helical" evidence="8">
    <location>
        <begin position="12"/>
        <end position="35"/>
    </location>
</feature>
<keyword evidence="3" id="KW-1003">Cell membrane</keyword>
<dbReference type="Gene3D" id="1.20.1250.20">
    <property type="entry name" value="MFS general substrate transporter like domains"/>
    <property type="match status" value="2"/>
</dbReference>
<keyword evidence="6 8" id="KW-1133">Transmembrane helix</keyword>
<evidence type="ECO:0000256" key="2">
    <source>
        <dbReference type="ARBA" id="ARBA00022448"/>
    </source>
</evidence>
<evidence type="ECO:0000256" key="5">
    <source>
        <dbReference type="ARBA" id="ARBA00022692"/>
    </source>
</evidence>
<feature type="transmembrane region" description="Helical" evidence="8">
    <location>
        <begin position="303"/>
        <end position="321"/>
    </location>
</feature>
<dbReference type="GO" id="GO:0005886">
    <property type="term" value="C:plasma membrane"/>
    <property type="evidence" value="ECO:0007669"/>
    <property type="project" value="UniProtKB-SubCell"/>
</dbReference>
<evidence type="ECO:0000256" key="4">
    <source>
        <dbReference type="ARBA" id="ARBA00022519"/>
    </source>
</evidence>
<dbReference type="GO" id="GO:0030395">
    <property type="term" value="F:lactose binding"/>
    <property type="evidence" value="ECO:0007669"/>
    <property type="project" value="TreeGrafter"/>
</dbReference>
<proteinExistence type="predicted"/>
<dbReference type="EMBL" id="JACRSO010000003">
    <property type="protein sequence ID" value="MBC8529326.1"/>
    <property type="molecule type" value="Genomic_DNA"/>
</dbReference>
<dbReference type="Pfam" id="PF12832">
    <property type="entry name" value="MFS_1_like"/>
    <property type="match status" value="1"/>
</dbReference>
<comment type="subcellular location">
    <subcellularLocation>
        <location evidence="1">Cell inner membrane</location>
        <topology evidence="1">Multi-pass membrane protein</topology>
    </subcellularLocation>
</comment>
<evidence type="ECO:0000256" key="6">
    <source>
        <dbReference type="ARBA" id="ARBA00022989"/>
    </source>
</evidence>
<dbReference type="InterPro" id="IPR024989">
    <property type="entry name" value="MFS_assoc_dom"/>
</dbReference>
<feature type="transmembrane region" description="Helical" evidence="8">
    <location>
        <begin position="333"/>
        <end position="356"/>
    </location>
</feature>
<name>A0A926HNN2_9FIRM</name>
<keyword evidence="7 8" id="KW-0472">Membrane</keyword>
<evidence type="ECO:0000256" key="1">
    <source>
        <dbReference type="ARBA" id="ARBA00004429"/>
    </source>
</evidence>
<feature type="transmembrane region" description="Helical" evidence="8">
    <location>
        <begin position="135"/>
        <end position="155"/>
    </location>
</feature>
<sequence>MNPGASARRGMKIFYVYYALLYMINACSAVFSIYFQSIGFSVAQIGQILAVGSAVSLLAQPIWGKAGDRAKSKIRVVQLLALLLVLVVAAMPFSGSYGYVLLVFTLFFFLVIPLIPMTDALTIEYMDRTGGHYSVVRACGPLGFGLISLTLGPLLNGRPTYVFYLLVAILALVALLGFKVPSLPHTPLPEGALPKRAPMRDLFKDKGLLLLLGFLVLMQISHNFYAAFEAVFCSDISGGDNNLIGYSMALCSVSEVIFLLFADKLWRAIGTRKLLLISSAFMMLRYFGLALVAQPAMLLVMDMTHAFCFAATTFALARYIARSVVPELQISGQMLVWVLAQSFAKIVSTLFGGMLVDAMGGIQPVFWIAGGLVAAAAAAFILLSKKVKDPEQEWLALHI</sequence>
<keyword evidence="11" id="KW-1185">Reference proteome</keyword>
<evidence type="ECO:0000259" key="9">
    <source>
        <dbReference type="PROSITE" id="PS50850"/>
    </source>
</evidence>
<dbReference type="SUPFAM" id="SSF103473">
    <property type="entry name" value="MFS general substrate transporter"/>
    <property type="match status" value="1"/>
</dbReference>
<dbReference type="InterPro" id="IPR020846">
    <property type="entry name" value="MFS_dom"/>
</dbReference>
<dbReference type="AlphaFoldDB" id="A0A926HNN2"/>
<gene>
    <name evidence="10" type="ORF">H8699_07790</name>
</gene>
<protein>
    <submittedName>
        <fullName evidence="10">MFS transporter</fullName>
    </submittedName>
</protein>
<reference evidence="10" key="1">
    <citation type="submission" date="2020-08" db="EMBL/GenBank/DDBJ databases">
        <title>Genome public.</title>
        <authorList>
            <person name="Liu C."/>
            <person name="Sun Q."/>
        </authorList>
    </citation>
    <scope>NUCLEOTIDE SEQUENCE</scope>
    <source>
        <strain evidence="10">NSJ-44</strain>
    </source>
</reference>
<feature type="transmembrane region" description="Helical" evidence="8">
    <location>
        <begin position="362"/>
        <end position="383"/>
    </location>
</feature>
<evidence type="ECO:0000256" key="3">
    <source>
        <dbReference type="ARBA" id="ARBA00022475"/>
    </source>
</evidence>
<dbReference type="PANTHER" id="PTHR23522">
    <property type="entry name" value="BLL5896 PROTEIN"/>
    <property type="match status" value="1"/>
</dbReference>